<dbReference type="PANTHER" id="PTHR36180:SF1">
    <property type="entry name" value="ANTA_ANTB ANTIREPRESSOR DOMAIN-CONTAINING PROTEIN"/>
    <property type="match status" value="1"/>
</dbReference>
<dbReference type="Pfam" id="PF03374">
    <property type="entry name" value="ANT"/>
    <property type="match status" value="1"/>
</dbReference>
<gene>
    <name evidence="3" type="ORF">PhaeoP66_01725</name>
</gene>
<evidence type="ECO:0000259" key="1">
    <source>
        <dbReference type="Pfam" id="PF03374"/>
    </source>
</evidence>
<proteinExistence type="predicted"/>
<evidence type="ECO:0000259" key="2">
    <source>
        <dbReference type="Pfam" id="PF08346"/>
    </source>
</evidence>
<dbReference type="PANTHER" id="PTHR36180">
    <property type="entry name" value="DNA-BINDING PROTEIN-RELATED-RELATED"/>
    <property type="match status" value="1"/>
</dbReference>
<feature type="domain" description="Antirepressor protein C-terminal" evidence="1">
    <location>
        <begin position="137"/>
        <end position="242"/>
    </location>
</feature>
<name>A0ABM6RDK8_9RHOB</name>
<feature type="domain" description="AntA/AntB antirepressor" evidence="2">
    <location>
        <begin position="19"/>
        <end position="87"/>
    </location>
</feature>
<keyword evidence="4" id="KW-1185">Reference proteome</keyword>
<dbReference type="Proteomes" id="UP000236536">
    <property type="component" value="Chromosome"/>
</dbReference>
<evidence type="ECO:0000313" key="3">
    <source>
        <dbReference type="EMBL" id="AUQ94507.1"/>
    </source>
</evidence>
<organism evidence="3 4">
    <name type="scientific">Phaeobacter inhibens</name>
    <dbReference type="NCBI Taxonomy" id="221822"/>
    <lineage>
        <taxon>Bacteria</taxon>
        <taxon>Pseudomonadati</taxon>
        <taxon>Pseudomonadota</taxon>
        <taxon>Alphaproteobacteria</taxon>
        <taxon>Rhodobacterales</taxon>
        <taxon>Roseobacteraceae</taxon>
        <taxon>Phaeobacter</taxon>
    </lineage>
</organism>
<protein>
    <submittedName>
        <fullName evidence="3">Phage anti-repressor protein</fullName>
    </submittedName>
</protein>
<dbReference type="InterPro" id="IPR013557">
    <property type="entry name" value="AntA/B_antirep"/>
</dbReference>
<dbReference type="Pfam" id="PF08346">
    <property type="entry name" value="AntA"/>
    <property type="match status" value="1"/>
</dbReference>
<dbReference type="InterPro" id="IPR005039">
    <property type="entry name" value="Ant_C"/>
</dbReference>
<accession>A0ABM6RDK8</accession>
<evidence type="ECO:0000313" key="4">
    <source>
        <dbReference type="Proteomes" id="UP000236536"/>
    </source>
</evidence>
<reference evidence="3 4" key="1">
    <citation type="journal article" date="2017" name="Genome Biol. Evol.">
        <title>Trajectories and Drivers of Genome Evolution in Surface-Associated Marine Phaeobacter.</title>
        <authorList>
            <person name="Freese H.M."/>
            <person name="Sikorski J."/>
            <person name="Bunk B."/>
            <person name="Scheuner C."/>
            <person name="Meier-Kolthoff J.P."/>
            <person name="Sproer C."/>
            <person name="Gram L."/>
            <person name="Overmann J."/>
        </authorList>
    </citation>
    <scope>NUCLEOTIDE SEQUENCE [LARGE SCALE GENOMIC DNA]</scope>
    <source>
        <strain evidence="3 4">P66</strain>
    </source>
</reference>
<dbReference type="EMBL" id="CP010705">
    <property type="protein sequence ID" value="AUQ94507.1"/>
    <property type="molecule type" value="Genomic_DNA"/>
</dbReference>
<dbReference type="RefSeq" id="WP_102874274.1">
    <property type="nucleotide sequence ID" value="NZ_CP010705.1"/>
</dbReference>
<reference evidence="3 4" key="2">
    <citation type="journal article" date="2017" name="Int. J. Syst. Evol. Microbiol.">
        <title>Adaptation of Surface-Associated Bacteria to the Open Ocean: A Genomically Distinct Subpopulation of Phaeobacter gallaeciensis Colonizes Pacific Mesozooplankton.</title>
        <authorList>
            <person name="Freese H.M."/>
            <person name="Methner A."/>
            <person name="Overmann J."/>
        </authorList>
    </citation>
    <scope>NUCLEOTIDE SEQUENCE [LARGE SCALE GENOMIC DNA]</scope>
    <source>
        <strain evidence="3 4">P66</strain>
    </source>
</reference>
<sequence>MNLTIVTQNINGENIPTANARDLHAFLEVGKVFGAWIKDRIEQYGFTEGLDYVVFSETGKNSSGGRPAKEYHISLDMAKELSMVERTSKGKEARQYFIEMERRAKEAAAKPQMIDLDDPDQLVPLLANYAQRTKIAEAQVSALTPKAQAYDRLDASEGNLSVRPASKVLGYPEKKLTKWMEVNGWAFRQSGKGSLQAYSQRRKDGFLDHKLRHFQDPRTGEDKVDATLVITPKGLARLAKVLPLEGATA</sequence>